<evidence type="ECO:0000313" key="1">
    <source>
        <dbReference type="EMBL" id="RQG93050.1"/>
    </source>
</evidence>
<gene>
    <name evidence="1" type="ORF">EA462_02225</name>
</gene>
<dbReference type="Proteomes" id="UP000273828">
    <property type="component" value="Unassembled WGS sequence"/>
</dbReference>
<reference evidence="1 2" key="1">
    <citation type="submission" date="2018-10" db="EMBL/GenBank/DDBJ databases">
        <title>Natrarchaeobius chitinivorans gen. nov., sp. nov., and Natrarchaeobius haloalkaliphilus sp. nov., alkaliphilic, chitin-utilizing haloarchaea from hypersaline alkaline lakes.</title>
        <authorList>
            <person name="Sorokin D.Y."/>
            <person name="Elcheninov A.G."/>
            <person name="Kostrikina N.A."/>
            <person name="Bale N.J."/>
            <person name="Sinninghe Damste J.S."/>
            <person name="Khijniak T.V."/>
            <person name="Kublanov I.V."/>
            <person name="Toshchakov S.V."/>
        </authorList>
    </citation>
    <scope>NUCLEOTIDE SEQUENCE [LARGE SCALE GENOMIC DNA]</scope>
    <source>
        <strain evidence="1 2">AArcht-Sl</strain>
    </source>
</reference>
<dbReference type="AlphaFoldDB" id="A0A3N6M9S2"/>
<protein>
    <submittedName>
        <fullName evidence="1">Uncharacterized protein</fullName>
    </submittedName>
</protein>
<accession>A0A3N6M9S2</accession>
<name>A0A3N6M9S2_9EURY</name>
<organism evidence="1 2">
    <name type="scientific">Natrarchaeobius halalkaliphilus</name>
    <dbReference type="NCBI Taxonomy" id="1679091"/>
    <lineage>
        <taxon>Archaea</taxon>
        <taxon>Methanobacteriati</taxon>
        <taxon>Methanobacteriota</taxon>
        <taxon>Stenosarchaea group</taxon>
        <taxon>Halobacteria</taxon>
        <taxon>Halobacteriales</taxon>
        <taxon>Natrialbaceae</taxon>
        <taxon>Natrarchaeobius</taxon>
    </lineage>
</organism>
<sequence>MISCLLPLFMSGKDIYWDFTNIQNTRYCETMKTISPVNLTTFTDSNKRFQTISILKLGLSLIIFRNIMFSSIIRQVTTFFDRIIKELIEMQTFFFELV</sequence>
<evidence type="ECO:0000313" key="2">
    <source>
        <dbReference type="Proteomes" id="UP000273828"/>
    </source>
</evidence>
<proteinExistence type="predicted"/>
<dbReference type="EMBL" id="REFY01000001">
    <property type="protein sequence ID" value="RQG93050.1"/>
    <property type="molecule type" value="Genomic_DNA"/>
</dbReference>
<keyword evidence="2" id="KW-1185">Reference proteome</keyword>
<comment type="caution">
    <text evidence="1">The sequence shown here is derived from an EMBL/GenBank/DDBJ whole genome shotgun (WGS) entry which is preliminary data.</text>
</comment>